<comment type="caution">
    <text evidence="8">The sequence shown here is derived from an EMBL/GenBank/DDBJ whole genome shotgun (WGS) entry which is preliminary data.</text>
</comment>
<dbReference type="GO" id="GO:0015074">
    <property type="term" value="P:DNA integration"/>
    <property type="evidence" value="ECO:0007669"/>
    <property type="project" value="UniProtKB-KW"/>
</dbReference>
<protein>
    <submittedName>
        <fullName evidence="8">Integrase</fullName>
    </submittedName>
</protein>
<evidence type="ECO:0000256" key="1">
    <source>
        <dbReference type="ARBA" id="ARBA00008857"/>
    </source>
</evidence>
<accession>A0A1E3V964</accession>
<dbReference type="InterPro" id="IPR038488">
    <property type="entry name" value="Integrase_DNA-bd_sf"/>
</dbReference>
<sequence length="418" mass="47593">MLTDAAIKALKPKDKLYKIADRDGMYVVVQPSGAVVFRYDYRMNGRRETLTLGRYGAAGLSLARAREKLIDAQRAIQEGRSPAQEKQREKRRLKEAKSFSEFAERWLQESRMADSTRAMRRTIYERDILPTFRNRLLTEISPEDLRAVCGKVKDRGAPATAVHVRDIVKLVYSFAILHGEKVANPADEVGPSSIATFVPKDRSLTPAEIRVMLGQLEHVATLPTIRLGMKLFLLTMVRKSELQDATWDEVDFENAVWTIPKERMKRSKAHNVYLAEQTIDILVALKTCAGNSRYLLPSRYDADAPMSRATFNRVTYAVVEQAKKEGMPLEPFTVHDMRRTGSTLLNELGFNSDWIEKCLAHEDGRSSRGIYNKAEYEHQRRHMMQEWANLIDAWAGGQKYVPTLYPASMDLLAPEPTL</sequence>
<dbReference type="SUPFAM" id="SSF56349">
    <property type="entry name" value="DNA breaking-rejoining enzymes"/>
    <property type="match status" value="1"/>
</dbReference>
<gene>
    <name evidence="8" type="ORF">A8M32_18180</name>
</gene>
<name>A0A1E3V964_9HYPH</name>
<dbReference type="Pfam" id="PF00589">
    <property type="entry name" value="Phage_integrase"/>
    <property type="match status" value="1"/>
</dbReference>
<dbReference type="InterPro" id="IPR002104">
    <property type="entry name" value="Integrase_catalytic"/>
</dbReference>
<dbReference type="InterPro" id="IPR025166">
    <property type="entry name" value="Integrase_DNA_bind_dom"/>
</dbReference>
<dbReference type="Proteomes" id="UP000094342">
    <property type="component" value="Unassembled WGS sequence"/>
</dbReference>
<evidence type="ECO:0000259" key="7">
    <source>
        <dbReference type="PROSITE" id="PS51900"/>
    </source>
</evidence>
<dbReference type="InterPro" id="IPR044068">
    <property type="entry name" value="CB"/>
</dbReference>
<dbReference type="CDD" id="cd00801">
    <property type="entry name" value="INT_P4_C"/>
    <property type="match status" value="1"/>
</dbReference>
<evidence type="ECO:0000313" key="8">
    <source>
        <dbReference type="EMBL" id="ODR90089.1"/>
    </source>
</evidence>
<evidence type="ECO:0000256" key="5">
    <source>
        <dbReference type="PROSITE-ProRule" id="PRU01248"/>
    </source>
</evidence>
<feature type="domain" description="Core-binding (CB)" evidence="7">
    <location>
        <begin position="97"/>
        <end position="176"/>
    </location>
</feature>
<evidence type="ECO:0000256" key="3">
    <source>
        <dbReference type="ARBA" id="ARBA00023125"/>
    </source>
</evidence>
<dbReference type="GO" id="GO:0006310">
    <property type="term" value="P:DNA recombination"/>
    <property type="evidence" value="ECO:0007669"/>
    <property type="project" value="UniProtKB-KW"/>
</dbReference>
<dbReference type="Pfam" id="PF13356">
    <property type="entry name" value="Arm-DNA-bind_3"/>
    <property type="match status" value="1"/>
</dbReference>
<dbReference type="Gene3D" id="1.10.443.10">
    <property type="entry name" value="Intergrase catalytic core"/>
    <property type="match status" value="1"/>
</dbReference>
<dbReference type="EMBL" id="LYBW01000060">
    <property type="protein sequence ID" value="ODR90089.1"/>
    <property type="molecule type" value="Genomic_DNA"/>
</dbReference>
<dbReference type="Gene3D" id="3.30.160.390">
    <property type="entry name" value="Integrase, DNA-binding domain"/>
    <property type="match status" value="1"/>
</dbReference>
<dbReference type="InterPro" id="IPR013762">
    <property type="entry name" value="Integrase-like_cat_sf"/>
</dbReference>
<feature type="domain" description="Tyr recombinase" evidence="6">
    <location>
        <begin position="199"/>
        <end position="384"/>
    </location>
</feature>
<dbReference type="Gene3D" id="1.10.150.130">
    <property type="match status" value="1"/>
</dbReference>
<evidence type="ECO:0000256" key="2">
    <source>
        <dbReference type="ARBA" id="ARBA00022908"/>
    </source>
</evidence>
<proteinExistence type="inferred from homology"/>
<dbReference type="PANTHER" id="PTHR30629:SF2">
    <property type="entry name" value="PROPHAGE INTEGRASE INTS-RELATED"/>
    <property type="match status" value="1"/>
</dbReference>
<dbReference type="RefSeq" id="WP_069459789.1">
    <property type="nucleotide sequence ID" value="NZ_LYBW01000060.1"/>
</dbReference>
<dbReference type="InterPro" id="IPR053876">
    <property type="entry name" value="Phage_int_M"/>
</dbReference>
<evidence type="ECO:0000256" key="4">
    <source>
        <dbReference type="ARBA" id="ARBA00023172"/>
    </source>
</evidence>
<organism evidence="8 9">
    <name type="scientific">Sinorhizobium alkalisoli</name>
    <dbReference type="NCBI Taxonomy" id="1752398"/>
    <lineage>
        <taxon>Bacteria</taxon>
        <taxon>Pseudomonadati</taxon>
        <taxon>Pseudomonadota</taxon>
        <taxon>Alphaproteobacteria</taxon>
        <taxon>Hyphomicrobiales</taxon>
        <taxon>Rhizobiaceae</taxon>
        <taxon>Sinorhizobium/Ensifer group</taxon>
        <taxon>Sinorhizobium</taxon>
    </lineage>
</organism>
<dbReference type="Pfam" id="PF22022">
    <property type="entry name" value="Phage_int_M"/>
    <property type="match status" value="1"/>
</dbReference>
<keyword evidence="4" id="KW-0233">DNA recombination</keyword>
<dbReference type="AlphaFoldDB" id="A0A1E3V964"/>
<dbReference type="PROSITE" id="PS51898">
    <property type="entry name" value="TYR_RECOMBINASE"/>
    <property type="match status" value="1"/>
</dbReference>
<keyword evidence="9" id="KW-1185">Reference proteome</keyword>
<dbReference type="InterPro" id="IPR010998">
    <property type="entry name" value="Integrase_recombinase_N"/>
</dbReference>
<evidence type="ECO:0000259" key="6">
    <source>
        <dbReference type="PROSITE" id="PS51898"/>
    </source>
</evidence>
<dbReference type="PROSITE" id="PS51900">
    <property type="entry name" value="CB"/>
    <property type="match status" value="1"/>
</dbReference>
<dbReference type="STRING" id="1752398.A8M32_18180"/>
<comment type="similarity">
    <text evidence="1">Belongs to the 'phage' integrase family.</text>
</comment>
<evidence type="ECO:0000313" key="9">
    <source>
        <dbReference type="Proteomes" id="UP000094342"/>
    </source>
</evidence>
<dbReference type="PANTHER" id="PTHR30629">
    <property type="entry name" value="PROPHAGE INTEGRASE"/>
    <property type="match status" value="1"/>
</dbReference>
<keyword evidence="2" id="KW-0229">DNA integration</keyword>
<dbReference type="InterPro" id="IPR050808">
    <property type="entry name" value="Phage_Integrase"/>
</dbReference>
<dbReference type="GO" id="GO:0003677">
    <property type="term" value="F:DNA binding"/>
    <property type="evidence" value="ECO:0007669"/>
    <property type="project" value="UniProtKB-UniRule"/>
</dbReference>
<dbReference type="InterPro" id="IPR011010">
    <property type="entry name" value="DNA_brk_join_enz"/>
</dbReference>
<dbReference type="OrthoDB" id="9795573at2"/>
<keyword evidence="3 5" id="KW-0238">DNA-binding</keyword>
<reference evidence="9" key="1">
    <citation type="submission" date="2016-05" db="EMBL/GenBank/DDBJ databases">
        <authorList>
            <person name="Li Y."/>
        </authorList>
    </citation>
    <scope>NUCLEOTIDE SEQUENCE [LARGE SCALE GENOMIC DNA]</scope>
    <source>
        <strain evidence="9">YIC4027</strain>
    </source>
</reference>